<sequence length="206" mass="22673">MTTRTTGTTGTPGGPGATGEREIVYCASAEDWRVWLRQNAGSSDGIRLAIAKKGGAHEGVSYAEALDEALCVGWIDGQKNRLDEHHFLQNFGPRRARSIWSQINRDKAMVLIASGRMQPAGLAEVDRAKVDGRWERAYAGSKTIEVPDDLASALLQNPDAAAFFETLSSVNRYAILFRIGSVKRPETRARKIAQYVQMLERGETLH</sequence>
<organism evidence="2 3">
    <name type="scientific">Subtercola boreus</name>
    <dbReference type="NCBI Taxonomy" id="120213"/>
    <lineage>
        <taxon>Bacteria</taxon>
        <taxon>Bacillati</taxon>
        <taxon>Actinomycetota</taxon>
        <taxon>Actinomycetes</taxon>
        <taxon>Micrococcales</taxon>
        <taxon>Microbacteriaceae</taxon>
        <taxon>Subtercola</taxon>
    </lineage>
</organism>
<proteinExistence type="predicted"/>
<evidence type="ECO:0000313" key="2">
    <source>
        <dbReference type="EMBL" id="RFA07424.1"/>
    </source>
</evidence>
<feature type="region of interest" description="Disordered" evidence="1">
    <location>
        <begin position="1"/>
        <end position="20"/>
    </location>
</feature>
<reference evidence="2 3" key="1">
    <citation type="submission" date="2017-04" db="EMBL/GenBank/DDBJ databases">
        <title>Comparative genome analysis of Subtercola boreus.</title>
        <authorList>
            <person name="Cho Y.-J."/>
            <person name="Cho A."/>
            <person name="Kim O.-S."/>
            <person name="Lee J.-I."/>
        </authorList>
    </citation>
    <scope>NUCLEOTIDE SEQUENCE [LARGE SCALE GENOMIC DNA]</scope>
    <source>
        <strain evidence="2 3">P27444</strain>
    </source>
</reference>
<protein>
    <submittedName>
        <fullName evidence="2">Bacteriocin-protection protein</fullName>
    </submittedName>
</protein>
<dbReference type="AlphaFoldDB" id="A0A3E0VC41"/>
<evidence type="ECO:0000256" key="1">
    <source>
        <dbReference type="SAM" id="MobiDB-lite"/>
    </source>
</evidence>
<dbReference type="RefSeq" id="WP_116283965.1">
    <property type="nucleotide sequence ID" value="NZ_NBXA01000026.1"/>
</dbReference>
<comment type="caution">
    <text evidence="2">The sequence shown here is derived from an EMBL/GenBank/DDBJ whole genome shotgun (WGS) entry which is preliminary data.</text>
</comment>
<dbReference type="Pfam" id="PF13376">
    <property type="entry name" value="OmdA"/>
    <property type="match status" value="1"/>
</dbReference>
<accession>A0A3E0VC41</accession>
<dbReference type="EMBL" id="NBXA01000026">
    <property type="protein sequence ID" value="RFA07424.1"/>
    <property type="molecule type" value="Genomic_DNA"/>
</dbReference>
<evidence type="ECO:0000313" key="3">
    <source>
        <dbReference type="Proteomes" id="UP000256709"/>
    </source>
</evidence>
<dbReference type="Proteomes" id="UP000256709">
    <property type="component" value="Unassembled WGS sequence"/>
</dbReference>
<name>A0A3E0VC41_9MICO</name>
<dbReference type="OrthoDB" id="9796999at2"/>
<gene>
    <name evidence="2" type="ORF">B7R21_14575</name>
</gene>